<accession>A0A7W6Q5B3</accession>
<keyword evidence="2" id="KW-0472">Membrane</keyword>
<dbReference type="GO" id="GO:0005886">
    <property type="term" value="C:plasma membrane"/>
    <property type="evidence" value="ECO:0007669"/>
    <property type="project" value="UniProtKB-SubCell"/>
</dbReference>
<feature type="transmembrane region" description="Helical" evidence="2">
    <location>
        <begin position="641"/>
        <end position="666"/>
    </location>
</feature>
<dbReference type="GO" id="GO:0022857">
    <property type="term" value="F:transmembrane transporter activity"/>
    <property type="evidence" value="ECO:0007669"/>
    <property type="project" value="UniProtKB-UniRule"/>
</dbReference>
<keyword evidence="2" id="KW-1133">Transmembrane helix</keyword>
<evidence type="ECO:0000256" key="2">
    <source>
        <dbReference type="SAM" id="Phobius"/>
    </source>
</evidence>
<dbReference type="PANTHER" id="PTHR43849">
    <property type="entry name" value="BLL3936 PROTEIN"/>
    <property type="match status" value="1"/>
</dbReference>
<feature type="transmembrane region" description="Helical" evidence="2">
    <location>
        <begin position="393"/>
        <end position="411"/>
    </location>
</feature>
<feature type="transmembrane region" description="Helical" evidence="2">
    <location>
        <begin position="99"/>
        <end position="120"/>
    </location>
</feature>
<comment type="subcellular location">
    <subcellularLocation>
        <location evidence="1">Cell inner membrane</location>
        <topology evidence="1">Multi-pass membrane protein</topology>
    </subcellularLocation>
</comment>
<dbReference type="NCBIfam" id="TIGR02123">
    <property type="entry name" value="TRAP_fused"/>
    <property type="match status" value="1"/>
</dbReference>
<proteinExistence type="predicted"/>
<dbReference type="InterPro" id="IPR010656">
    <property type="entry name" value="DctM"/>
</dbReference>
<comment type="function">
    <text evidence="1">Part of the tripartite ATP-independent periplasmic (TRAP) transport system.</text>
</comment>
<feature type="domain" description="TRAP C4-dicarboxylate transport system permease DctM subunit" evidence="3">
    <location>
        <begin position="143"/>
        <end position="597"/>
    </location>
</feature>
<dbReference type="EMBL" id="JACIFU010000003">
    <property type="protein sequence ID" value="MBB4175104.1"/>
    <property type="molecule type" value="Genomic_DNA"/>
</dbReference>
<comment type="caution">
    <text evidence="4">The sequence shown here is derived from an EMBL/GenBank/DDBJ whole genome shotgun (WGS) entry which is preliminary data.</text>
</comment>
<sequence length="679" mass="72373">MTDQSTLSQAELEAIERKYDPELAFRTAGPIMAVVISIPLVALAFYQYYASGFGLIRELLHRGIFLAFMLGLIFLLFSWRRSLTPEVAPKAWWRFDGVPIFDIVLAALGVTAALYLPLLPPQITAQRVGNPAPFDVFMGTALLLLVLEATRRSVGWTLPFIACLFIGFALFGPIMPGALKHGGASWTGLINHLYMTNQGIYGIALGVMAKYVFLFVLFGVLAMRIGLGQLFIDLAMAMAGRYAGGPAKVAIFSSAFMGTISGSSIANTVTTGSLTIPAMKRIGYPPHFAGAVEATASTGGQITPPILGAAAFIMVEYLEIPLRDVLAAALFPALLHYFGVLTMVHLEAKKLGLRGLSRAELPQVLQVLRAHWAAIVPLAVLVYLILSGRTPDYAAVWGITACVVVGFLNPNPDYRLNLRSFWNALADGSRSTLAVGAAAATVGVVVGVVTLTGVGFRLGYVVVQTANDIGTFFGGIWPFSFFSVAQWALFFSLLLIAIACILMGAGIPTTATYIILVAVAAPALAQLQVQPLVSHFFVFYYGVLADITPPVALAAYAAAGIAGSNPFKTGNTAFRLGIAKALVPFIFVYSPSLLLVADGFTWSAFVITLTGAVIGIGLLGAAFSGYLLTHLKGWQRWYIGLVSLLFVAPGLLTMTLGLLLIVPLVLLQLRDRRAAAQAA</sequence>
<dbReference type="OrthoDB" id="9759894at2"/>
<organism evidence="4 5">
    <name type="scientific">Sulfitobacter noctilucicola</name>
    <dbReference type="NCBI Taxonomy" id="1342301"/>
    <lineage>
        <taxon>Bacteria</taxon>
        <taxon>Pseudomonadati</taxon>
        <taxon>Pseudomonadota</taxon>
        <taxon>Alphaproteobacteria</taxon>
        <taxon>Rhodobacterales</taxon>
        <taxon>Roseobacteraceae</taxon>
        <taxon>Sulfitobacter</taxon>
    </lineage>
</organism>
<feature type="transmembrane region" description="Helical" evidence="2">
    <location>
        <begin position="367"/>
        <end position="387"/>
    </location>
</feature>
<keyword evidence="1" id="KW-0813">Transport</keyword>
<feature type="transmembrane region" description="Helical" evidence="2">
    <location>
        <begin position="200"/>
        <end position="223"/>
    </location>
</feature>
<feature type="transmembrane region" description="Helical" evidence="2">
    <location>
        <begin position="156"/>
        <end position="179"/>
    </location>
</feature>
<feature type="transmembrane region" description="Helical" evidence="2">
    <location>
        <begin position="432"/>
        <end position="456"/>
    </location>
</feature>
<dbReference type="AlphaFoldDB" id="A0A7W6Q5B3"/>
<dbReference type="PANTHER" id="PTHR43849:SF2">
    <property type="entry name" value="BLL3936 PROTEIN"/>
    <property type="match status" value="1"/>
</dbReference>
<feature type="transmembrane region" description="Helical" evidence="2">
    <location>
        <begin position="573"/>
        <end position="596"/>
    </location>
</feature>
<feature type="transmembrane region" description="Helical" evidence="2">
    <location>
        <begin position="59"/>
        <end position="79"/>
    </location>
</feature>
<dbReference type="RefSeq" id="WP_025055801.1">
    <property type="nucleotide sequence ID" value="NZ_JACIFU010000003.1"/>
</dbReference>
<keyword evidence="5" id="KW-1185">Reference proteome</keyword>
<protein>
    <submittedName>
        <fullName evidence="4">TRAP transporter 4TM/12TM fusion protein</fullName>
    </submittedName>
</protein>
<dbReference type="Pfam" id="PF06808">
    <property type="entry name" value="DctM"/>
    <property type="match status" value="1"/>
</dbReference>
<gene>
    <name evidence="4" type="ORF">GGR93_002892</name>
</gene>
<keyword evidence="1" id="KW-0997">Cell inner membrane</keyword>
<evidence type="ECO:0000313" key="4">
    <source>
        <dbReference type="EMBL" id="MBB4175104.1"/>
    </source>
</evidence>
<feature type="transmembrane region" description="Helical" evidence="2">
    <location>
        <begin position="476"/>
        <end position="503"/>
    </location>
</feature>
<feature type="transmembrane region" description="Helical" evidence="2">
    <location>
        <begin position="539"/>
        <end position="561"/>
    </location>
</feature>
<name>A0A7W6Q5B3_9RHOB</name>
<dbReference type="InterPro" id="IPR011853">
    <property type="entry name" value="TRAP_DctM-Dct_fused"/>
</dbReference>
<feature type="transmembrane region" description="Helical" evidence="2">
    <location>
        <begin position="132"/>
        <end position="150"/>
    </location>
</feature>
<reference evidence="4 5" key="1">
    <citation type="submission" date="2020-08" db="EMBL/GenBank/DDBJ databases">
        <title>Genomic Encyclopedia of Type Strains, Phase IV (KMG-IV): sequencing the most valuable type-strain genomes for metagenomic binning, comparative biology and taxonomic classification.</title>
        <authorList>
            <person name="Goeker M."/>
        </authorList>
    </citation>
    <scope>NUCLEOTIDE SEQUENCE [LARGE SCALE GENOMIC DNA]</scope>
    <source>
        <strain evidence="4 5">DSM 101015</strain>
    </source>
</reference>
<dbReference type="Proteomes" id="UP000565745">
    <property type="component" value="Unassembled WGS sequence"/>
</dbReference>
<evidence type="ECO:0000256" key="1">
    <source>
        <dbReference type="RuleBase" id="RU369079"/>
    </source>
</evidence>
<feature type="transmembrane region" description="Helical" evidence="2">
    <location>
        <begin position="27"/>
        <end position="47"/>
    </location>
</feature>
<evidence type="ECO:0000313" key="5">
    <source>
        <dbReference type="Proteomes" id="UP000565745"/>
    </source>
</evidence>
<keyword evidence="1" id="KW-1003">Cell membrane</keyword>
<feature type="transmembrane region" description="Helical" evidence="2">
    <location>
        <begin position="602"/>
        <end position="629"/>
    </location>
</feature>
<feature type="transmembrane region" description="Helical" evidence="2">
    <location>
        <begin position="325"/>
        <end position="346"/>
    </location>
</feature>
<evidence type="ECO:0000259" key="3">
    <source>
        <dbReference type="Pfam" id="PF06808"/>
    </source>
</evidence>
<keyword evidence="2" id="KW-0812">Transmembrane</keyword>